<feature type="compositionally biased region" description="Basic and acidic residues" evidence="1">
    <location>
        <begin position="468"/>
        <end position="477"/>
    </location>
</feature>
<dbReference type="InterPro" id="IPR013240">
    <property type="entry name" value="DNA-dir_RNA_pol1_su_RPA34"/>
</dbReference>
<gene>
    <name evidence="2" type="ORF">HYALB_00010789</name>
</gene>
<evidence type="ECO:0000313" key="2">
    <source>
        <dbReference type="EMBL" id="CAG8979588.1"/>
    </source>
</evidence>
<dbReference type="GO" id="GO:0006360">
    <property type="term" value="P:transcription by RNA polymerase I"/>
    <property type="evidence" value="ECO:0007669"/>
    <property type="project" value="InterPro"/>
</dbReference>
<dbReference type="OrthoDB" id="76224at2759"/>
<feature type="compositionally biased region" description="Acidic residues" evidence="1">
    <location>
        <begin position="85"/>
        <end position="107"/>
    </location>
</feature>
<comment type="caution">
    <text evidence="2">The sequence shown here is derived from an EMBL/GenBank/DDBJ whole genome shotgun (WGS) entry which is preliminary data.</text>
</comment>
<feature type="compositionally biased region" description="Polar residues" evidence="1">
    <location>
        <begin position="478"/>
        <end position="487"/>
    </location>
</feature>
<organism evidence="2 3">
    <name type="scientific">Hymenoscyphus albidus</name>
    <dbReference type="NCBI Taxonomy" id="595503"/>
    <lineage>
        <taxon>Eukaryota</taxon>
        <taxon>Fungi</taxon>
        <taxon>Dikarya</taxon>
        <taxon>Ascomycota</taxon>
        <taxon>Pezizomycotina</taxon>
        <taxon>Leotiomycetes</taxon>
        <taxon>Helotiales</taxon>
        <taxon>Helotiaceae</taxon>
        <taxon>Hymenoscyphus</taxon>
    </lineage>
</organism>
<dbReference type="Proteomes" id="UP000701801">
    <property type="component" value="Unassembled WGS sequence"/>
</dbReference>
<dbReference type="Pfam" id="PF08208">
    <property type="entry name" value="RNA_polI_A34"/>
    <property type="match status" value="1"/>
</dbReference>
<feature type="compositionally biased region" description="Acidic residues" evidence="1">
    <location>
        <begin position="42"/>
        <end position="58"/>
    </location>
</feature>
<reference evidence="2" key="1">
    <citation type="submission" date="2021-07" db="EMBL/GenBank/DDBJ databases">
        <authorList>
            <person name="Durling M."/>
        </authorList>
    </citation>
    <scope>NUCLEOTIDE SEQUENCE</scope>
</reference>
<evidence type="ECO:0000313" key="3">
    <source>
        <dbReference type="Proteomes" id="UP000701801"/>
    </source>
</evidence>
<keyword evidence="3" id="KW-1185">Reference proteome</keyword>
<evidence type="ECO:0008006" key="4">
    <source>
        <dbReference type="Google" id="ProtNLM"/>
    </source>
</evidence>
<protein>
    <recommendedName>
        <fullName evidence="4">DNA-directed RNA polymerase I subunit</fullName>
    </recommendedName>
</protein>
<dbReference type="EMBL" id="CAJVRM010000322">
    <property type="protein sequence ID" value="CAG8979588.1"/>
    <property type="molecule type" value="Genomic_DNA"/>
</dbReference>
<evidence type="ECO:0000256" key="1">
    <source>
        <dbReference type="SAM" id="MobiDB-lite"/>
    </source>
</evidence>
<dbReference type="AlphaFoldDB" id="A0A9N9PYL5"/>
<feature type="region of interest" description="Disordered" evidence="1">
    <location>
        <begin position="1"/>
        <end position="153"/>
    </location>
</feature>
<proteinExistence type="predicted"/>
<name>A0A9N9PYL5_9HELO</name>
<feature type="compositionally biased region" description="Polar residues" evidence="1">
    <location>
        <begin position="431"/>
        <end position="449"/>
    </location>
</feature>
<accession>A0A9N9PYL5</accession>
<dbReference type="InterPro" id="IPR053263">
    <property type="entry name" value="Euk_RPA34_RNAP_subunit"/>
</dbReference>
<dbReference type="PANTHER" id="PTHR28155">
    <property type="entry name" value="ACR243WP"/>
    <property type="match status" value="1"/>
</dbReference>
<feature type="compositionally biased region" description="Low complexity" evidence="1">
    <location>
        <begin position="500"/>
        <end position="514"/>
    </location>
</feature>
<feature type="region of interest" description="Disordered" evidence="1">
    <location>
        <begin position="291"/>
        <end position="514"/>
    </location>
</feature>
<dbReference type="PANTHER" id="PTHR28155:SF1">
    <property type="entry name" value="DNA-DIRECTED RNA POLYMERASE I SUBUNIT RPA34.5-DOMAIN-CONTAINING PROTEIN"/>
    <property type="match status" value="1"/>
</dbReference>
<feature type="compositionally biased region" description="Low complexity" evidence="1">
    <location>
        <begin position="416"/>
        <end position="430"/>
    </location>
</feature>
<feature type="region of interest" description="Disordered" evidence="1">
    <location>
        <begin position="256"/>
        <end position="276"/>
    </location>
</feature>
<sequence length="514" mass="55689">MPKTAPSSKKMAKEFKNKAAPVPKKSKSKPSPPKPLSAETVVDSDDEEGTSEGDSDDESLPKNPIFVNPKVNGKSSAPAEKESSSEEESGRDEEDAESDEEDEEDVTEIVVEKEKAPKPKVQFAKEPTPPPAAPKKVIPYQPPTGFESRSIEDASQVAKPFKSSRLGGKQIWYFTAPASVPIDSIQEMSLLGAKNRDVVYSQDGNDYGFSKTEAEENTYTSILVPSSSENGYKVVPKPVDQVLHLGRIIKAPGANLNSSKATVPAPKPVRKQPKGLKMRFFPIGFGEGQLAKLGEESSSEEETQAPARFRKPESIASDSDVEMSEAPPVKSKPATSKPHKSSKSESKSGTLKRKHGDGSEKKKSKHSSSKSTDSPNNQQLKRLKTKQTESPQNPEDKPLASTKAPISTTPIPPPKSAALKSALKSSLKSSDTILASQSTPSTSQLNGSQPRFEETEQENISLKKSKSKSKEMHKKGDLSQNTDISNELSKKKKKDKSIFSQSTQSQSTQEEAAE</sequence>